<protein>
    <submittedName>
        <fullName evidence="1">Uncharacterized protein</fullName>
    </submittedName>
</protein>
<reference evidence="1" key="1">
    <citation type="submission" date="2023-03" db="EMBL/GenBank/DDBJ databases">
        <title>Actinorhabdospora filicis NBRC 111898.</title>
        <authorList>
            <person name="Ichikawa N."/>
            <person name="Sato H."/>
            <person name="Tonouchi N."/>
        </authorList>
    </citation>
    <scope>NUCLEOTIDE SEQUENCE</scope>
    <source>
        <strain evidence="1">NBRC 111898</strain>
    </source>
</reference>
<evidence type="ECO:0000313" key="2">
    <source>
        <dbReference type="Proteomes" id="UP001165079"/>
    </source>
</evidence>
<accession>A0A9W6SLV0</accession>
<organism evidence="1 2">
    <name type="scientific">Actinorhabdospora filicis</name>
    <dbReference type="NCBI Taxonomy" id="1785913"/>
    <lineage>
        <taxon>Bacteria</taxon>
        <taxon>Bacillati</taxon>
        <taxon>Actinomycetota</taxon>
        <taxon>Actinomycetes</taxon>
        <taxon>Micromonosporales</taxon>
        <taxon>Micromonosporaceae</taxon>
        <taxon>Actinorhabdospora</taxon>
    </lineage>
</organism>
<name>A0A9W6SLV0_9ACTN</name>
<dbReference type="Proteomes" id="UP001165079">
    <property type="component" value="Unassembled WGS sequence"/>
</dbReference>
<sequence length="67" mass="7349">MVMWHTTGGGHTITIGRTGSDSGWDVEHTSLHAQTTLTCTSESAARILADRLRATVPGRCWWEHEAT</sequence>
<dbReference type="EMBL" id="BSTX01000002">
    <property type="protein sequence ID" value="GLZ78373.1"/>
    <property type="molecule type" value="Genomic_DNA"/>
</dbReference>
<evidence type="ECO:0000313" key="1">
    <source>
        <dbReference type="EMBL" id="GLZ78373.1"/>
    </source>
</evidence>
<keyword evidence="2" id="KW-1185">Reference proteome</keyword>
<proteinExistence type="predicted"/>
<comment type="caution">
    <text evidence="1">The sequence shown here is derived from an EMBL/GenBank/DDBJ whole genome shotgun (WGS) entry which is preliminary data.</text>
</comment>
<dbReference type="AlphaFoldDB" id="A0A9W6SLV0"/>
<gene>
    <name evidence="1" type="ORF">Afil01_31800</name>
</gene>